<evidence type="ECO:0000256" key="1">
    <source>
        <dbReference type="SAM" id="SignalP"/>
    </source>
</evidence>
<feature type="chain" id="PRO_5013903810" description="Pilus assembly protein PilP" evidence="1">
    <location>
        <begin position="21"/>
        <end position="125"/>
    </location>
</feature>
<accession>A0A2H0Y063</accession>
<feature type="signal peptide" evidence="1">
    <location>
        <begin position="1"/>
        <end position="20"/>
    </location>
</feature>
<evidence type="ECO:0008006" key="4">
    <source>
        <dbReference type="Google" id="ProtNLM"/>
    </source>
</evidence>
<dbReference type="EMBL" id="PEYM01000048">
    <property type="protein sequence ID" value="PIS30794.1"/>
    <property type="molecule type" value="Genomic_DNA"/>
</dbReference>
<sequence length="125" mass="13387">MNLKIIFLLSFLTLITTACAPQKPAPIVTAPIEPEPTEEVSASVSPEAVYVYDKEPGQLLLLLGAEPCLLAGKYLSVSGIIGRQRVLFDLAGQGLCAKIHDVLLGYEIVAILPEQVVLAKKESSK</sequence>
<name>A0A2H0Y063_UNCSA</name>
<evidence type="ECO:0000313" key="3">
    <source>
        <dbReference type="Proteomes" id="UP000231343"/>
    </source>
</evidence>
<protein>
    <recommendedName>
        <fullName evidence="4">Pilus assembly protein PilP</fullName>
    </recommendedName>
</protein>
<comment type="caution">
    <text evidence="2">The sequence shown here is derived from an EMBL/GenBank/DDBJ whole genome shotgun (WGS) entry which is preliminary data.</text>
</comment>
<keyword evidence="1" id="KW-0732">Signal</keyword>
<dbReference type="PROSITE" id="PS51257">
    <property type="entry name" value="PROKAR_LIPOPROTEIN"/>
    <property type="match status" value="1"/>
</dbReference>
<reference evidence="2 3" key="1">
    <citation type="submission" date="2017-09" db="EMBL/GenBank/DDBJ databases">
        <title>Depth-based differentiation of microbial function through sediment-hosted aquifers and enrichment of novel symbionts in the deep terrestrial subsurface.</title>
        <authorList>
            <person name="Probst A.J."/>
            <person name="Ladd B."/>
            <person name="Jarett J.K."/>
            <person name="Geller-Mcgrath D.E."/>
            <person name="Sieber C.M."/>
            <person name="Emerson J.B."/>
            <person name="Anantharaman K."/>
            <person name="Thomas B.C."/>
            <person name="Malmstrom R."/>
            <person name="Stieglmeier M."/>
            <person name="Klingl A."/>
            <person name="Woyke T."/>
            <person name="Ryan C.M."/>
            <person name="Banfield J.F."/>
        </authorList>
    </citation>
    <scope>NUCLEOTIDE SEQUENCE [LARGE SCALE GENOMIC DNA]</scope>
    <source>
        <strain evidence="2">CG08_land_8_20_14_0_20_45_16</strain>
    </source>
</reference>
<proteinExistence type="predicted"/>
<gene>
    <name evidence="2" type="ORF">COT42_02300</name>
</gene>
<evidence type="ECO:0000313" key="2">
    <source>
        <dbReference type="EMBL" id="PIS30794.1"/>
    </source>
</evidence>
<dbReference type="AlphaFoldDB" id="A0A2H0Y063"/>
<organism evidence="2 3">
    <name type="scientific">Candidatus Saganbacteria bacterium CG08_land_8_20_14_0_20_45_16</name>
    <dbReference type="NCBI Taxonomy" id="2014293"/>
    <lineage>
        <taxon>Bacteria</taxon>
        <taxon>Bacillati</taxon>
        <taxon>Saganbacteria</taxon>
    </lineage>
</organism>
<dbReference type="Proteomes" id="UP000231343">
    <property type="component" value="Unassembled WGS sequence"/>
</dbReference>